<dbReference type="RefSeq" id="WP_307419685.1">
    <property type="nucleotide sequence ID" value="NZ_JAGINP010000013.1"/>
</dbReference>
<dbReference type="InterPro" id="IPR014776">
    <property type="entry name" value="4pyrrole_Mease_sub2"/>
</dbReference>
<evidence type="ECO:0000313" key="11">
    <source>
        <dbReference type="Proteomes" id="UP000781958"/>
    </source>
</evidence>
<keyword evidence="5 6" id="KW-0949">S-adenosyl-L-methionine</keyword>
<dbReference type="Pfam" id="PF00590">
    <property type="entry name" value="TP_methylase"/>
    <property type="match status" value="1"/>
</dbReference>
<name>A0ABS4SN21_9PROT</name>
<organism evidence="10 11">
    <name type="scientific">Azospirillum rugosum</name>
    <dbReference type="NCBI Taxonomy" id="416170"/>
    <lineage>
        <taxon>Bacteria</taxon>
        <taxon>Pseudomonadati</taxon>
        <taxon>Pseudomonadota</taxon>
        <taxon>Alphaproteobacteria</taxon>
        <taxon>Rhodospirillales</taxon>
        <taxon>Azospirillaceae</taxon>
        <taxon>Azospirillum</taxon>
    </lineage>
</organism>
<dbReference type="CDD" id="cd11648">
    <property type="entry name" value="RsmI"/>
    <property type="match status" value="1"/>
</dbReference>
<keyword evidence="4 6" id="KW-0808">Transferase</keyword>
<dbReference type="InterPro" id="IPR000878">
    <property type="entry name" value="4pyrrol_Mease"/>
</dbReference>
<feature type="compositionally biased region" description="Polar residues" evidence="7">
    <location>
        <begin position="1"/>
        <end position="10"/>
    </location>
</feature>
<dbReference type="InterPro" id="IPR008189">
    <property type="entry name" value="rRNA_ssu_MeTfrase_I"/>
</dbReference>
<dbReference type="GO" id="GO:0032259">
    <property type="term" value="P:methylation"/>
    <property type="evidence" value="ECO:0007669"/>
    <property type="project" value="UniProtKB-KW"/>
</dbReference>
<feature type="domain" description="RsmI HTH" evidence="9">
    <location>
        <begin position="264"/>
        <end position="307"/>
    </location>
</feature>
<evidence type="ECO:0000256" key="7">
    <source>
        <dbReference type="SAM" id="MobiDB-lite"/>
    </source>
</evidence>
<protein>
    <recommendedName>
        <fullName evidence="6">Ribosomal RNA small subunit methyltransferase I</fullName>
        <ecNumber evidence="6">2.1.1.198</ecNumber>
    </recommendedName>
    <alternativeName>
        <fullName evidence="6">16S rRNA 2'-O-ribose C1402 methyltransferase</fullName>
    </alternativeName>
    <alternativeName>
        <fullName evidence="6">rRNA (cytidine-2'-O-)-methyltransferase RsmI</fullName>
    </alternativeName>
</protein>
<dbReference type="InterPro" id="IPR053910">
    <property type="entry name" value="RsmI_HTH"/>
</dbReference>
<evidence type="ECO:0000259" key="8">
    <source>
        <dbReference type="Pfam" id="PF00590"/>
    </source>
</evidence>
<comment type="caution">
    <text evidence="10">The sequence shown here is derived from an EMBL/GenBank/DDBJ whole genome shotgun (WGS) entry which is preliminary data.</text>
</comment>
<dbReference type="SUPFAM" id="SSF53790">
    <property type="entry name" value="Tetrapyrrole methylase"/>
    <property type="match status" value="1"/>
</dbReference>
<reference evidence="10 11" key="1">
    <citation type="submission" date="2021-03" db="EMBL/GenBank/DDBJ databases">
        <title>Genomic Encyclopedia of Type Strains, Phase III (KMG-III): the genomes of soil and plant-associated and newly described type strains.</title>
        <authorList>
            <person name="Whitman W."/>
        </authorList>
    </citation>
    <scope>NUCLEOTIDE SEQUENCE [LARGE SCALE GENOMIC DNA]</scope>
    <source>
        <strain evidence="10 11">IMMIB AFH-6</strain>
    </source>
</reference>
<comment type="similarity">
    <text evidence="6">Belongs to the methyltransferase superfamily. RsmI family.</text>
</comment>
<sequence>MPPTISTSGPAQDPVRGPQASSDAEGSEPRAASKLGAGLYVVATPIGNAADITLRALDVLKRADAIACEDTRVTAKLMGIHGIHTPFVSYHEHNAAKMRPVLIGRMKAGESIALVTDAGTPLVSDPGYKLVRECVAEGVAVTTLPGASAPLAALVLSGLPTDRFLFAGFLPNKSSARRAAAGELKGVPATLVFFESPQRLPESLADLADILGPREAAVARELTKLYEEVRRGTLPELAAHYAEHGPPKGEVVLVIGPPGEEAAPTEADVDALLREALTRLSVRDAAADVAARTGQHKRAVYARALELAREERGEKP</sequence>
<dbReference type="Pfam" id="PF23016">
    <property type="entry name" value="RsmI_C"/>
    <property type="match status" value="1"/>
</dbReference>
<evidence type="ECO:0000256" key="5">
    <source>
        <dbReference type="ARBA" id="ARBA00022691"/>
    </source>
</evidence>
<keyword evidence="2 6" id="KW-0698">rRNA processing</keyword>
<dbReference type="InterPro" id="IPR035996">
    <property type="entry name" value="4pyrrol_Methylase_sf"/>
</dbReference>
<dbReference type="NCBIfam" id="TIGR00096">
    <property type="entry name" value="16S rRNA (cytidine(1402)-2'-O)-methyltransferase"/>
    <property type="match status" value="1"/>
</dbReference>
<evidence type="ECO:0000256" key="6">
    <source>
        <dbReference type="HAMAP-Rule" id="MF_01877"/>
    </source>
</evidence>
<dbReference type="GO" id="GO:0008168">
    <property type="term" value="F:methyltransferase activity"/>
    <property type="evidence" value="ECO:0007669"/>
    <property type="project" value="UniProtKB-KW"/>
</dbReference>
<evidence type="ECO:0000256" key="2">
    <source>
        <dbReference type="ARBA" id="ARBA00022552"/>
    </source>
</evidence>
<dbReference type="EC" id="2.1.1.198" evidence="6"/>
<dbReference type="Gene3D" id="3.30.950.10">
    <property type="entry name" value="Methyltransferase, Cobalt-precorrin-4 Transmethylase, Domain 2"/>
    <property type="match status" value="1"/>
</dbReference>
<dbReference type="PANTHER" id="PTHR46111:SF1">
    <property type="entry name" value="RIBOSOMAL RNA SMALL SUBUNIT METHYLTRANSFERASE I"/>
    <property type="match status" value="1"/>
</dbReference>
<dbReference type="HAMAP" id="MF_01877">
    <property type="entry name" value="16SrRNA_methyltr_I"/>
    <property type="match status" value="1"/>
</dbReference>
<dbReference type="Proteomes" id="UP000781958">
    <property type="component" value="Unassembled WGS sequence"/>
</dbReference>
<gene>
    <name evidence="6" type="primary">rsmI</name>
    <name evidence="10" type="ORF">J2851_003742</name>
</gene>
<accession>A0ABS4SN21</accession>
<keyword evidence="11" id="KW-1185">Reference proteome</keyword>
<comment type="subcellular location">
    <subcellularLocation>
        <location evidence="6">Cytoplasm</location>
    </subcellularLocation>
</comment>
<dbReference type="Gene3D" id="3.40.1010.10">
    <property type="entry name" value="Cobalt-precorrin-4 Transmethylase, Domain 1"/>
    <property type="match status" value="1"/>
</dbReference>
<dbReference type="InterPro" id="IPR014777">
    <property type="entry name" value="4pyrrole_Mease_sub1"/>
</dbReference>
<keyword evidence="3 6" id="KW-0489">Methyltransferase</keyword>
<proteinExistence type="inferred from homology"/>
<evidence type="ECO:0000256" key="3">
    <source>
        <dbReference type="ARBA" id="ARBA00022603"/>
    </source>
</evidence>
<comment type="catalytic activity">
    <reaction evidence="6">
        <text>cytidine(1402) in 16S rRNA + S-adenosyl-L-methionine = 2'-O-methylcytidine(1402) in 16S rRNA + S-adenosyl-L-homocysteine + H(+)</text>
        <dbReference type="Rhea" id="RHEA:42924"/>
        <dbReference type="Rhea" id="RHEA-COMP:10285"/>
        <dbReference type="Rhea" id="RHEA-COMP:10286"/>
        <dbReference type="ChEBI" id="CHEBI:15378"/>
        <dbReference type="ChEBI" id="CHEBI:57856"/>
        <dbReference type="ChEBI" id="CHEBI:59789"/>
        <dbReference type="ChEBI" id="CHEBI:74495"/>
        <dbReference type="ChEBI" id="CHEBI:82748"/>
        <dbReference type="EC" id="2.1.1.198"/>
    </reaction>
</comment>
<evidence type="ECO:0000256" key="1">
    <source>
        <dbReference type="ARBA" id="ARBA00022490"/>
    </source>
</evidence>
<dbReference type="PANTHER" id="PTHR46111">
    <property type="entry name" value="RIBOSOMAL RNA SMALL SUBUNIT METHYLTRANSFERASE I"/>
    <property type="match status" value="1"/>
</dbReference>
<dbReference type="EMBL" id="JAGINP010000013">
    <property type="protein sequence ID" value="MBP2293957.1"/>
    <property type="molecule type" value="Genomic_DNA"/>
</dbReference>
<evidence type="ECO:0000259" key="9">
    <source>
        <dbReference type="Pfam" id="PF23016"/>
    </source>
</evidence>
<evidence type="ECO:0000256" key="4">
    <source>
        <dbReference type="ARBA" id="ARBA00022679"/>
    </source>
</evidence>
<comment type="function">
    <text evidence="6">Catalyzes the 2'-O-methylation of the ribose of cytidine 1402 (C1402) in 16S rRNA.</text>
</comment>
<feature type="domain" description="Tetrapyrrole methylase" evidence="8">
    <location>
        <begin position="39"/>
        <end position="238"/>
    </location>
</feature>
<evidence type="ECO:0000313" key="10">
    <source>
        <dbReference type="EMBL" id="MBP2293957.1"/>
    </source>
</evidence>
<feature type="region of interest" description="Disordered" evidence="7">
    <location>
        <begin position="1"/>
        <end position="29"/>
    </location>
</feature>
<keyword evidence="1 6" id="KW-0963">Cytoplasm</keyword>
<dbReference type="PIRSF" id="PIRSF005917">
    <property type="entry name" value="MTase_YraL"/>
    <property type="match status" value="1"/>
</dbReference>